<dbReference type="SMART" id="SM00448">
    <property type="entry name" value="REC"/>
    <property type="match status" value="1"/>
</dbReference>
<evidence type="ECO:0000259" key="2">
    <source>
        <dbReference type="PROSITE" id="PS50110"/>
    </source>
</evidence>
<proteinExistence type="predicted"/>
<sequence>MEKTILFVDDEEQILRSLKRLFLDKDYRILLAADGETALKILDTENVNLIVSDIKMPAMNGYELLKRVKEKYPKILRVAFSGYTDNNNIIEALENNLAKLYIFKPWNNETLLSIIDKIFKFEDILKSKKLFNLINNLDDLPTLPFLYQDICRLIEQDADMDKISKKIEEDQAISSRILRVVNSAFYTAKTGSVKDAIMYLGLSNVKHIVLSNSIFYAKKLNPFLIDLLWKHVNLTNRIVIFIYKKLLQKKIPKTYESAGLLHDIGKIILLNNFHEQYTKIFKHVLQEPEHKIVELEKEIIGVSHQEIGAYLLDWWEIPHPIVEATLFHHNPSDSRIINKELVAIIHIAGAYSWKLLDYTQFSNIQNEEVFSILNMSKEDFEKAFLQFQL</sequence>
<feature type="modified residue" description="4-aspartylphosphate" evidence="1">
    <location>
        <position position="53"/>
    </location>
</feature>
<dbReference type="Pfam" id="PF08668">
    <property type="entry name" value="HDOD"/>
    <property type="match status" value="1"/>
</dbReference>
<protein>
    <submittedName>
        <fullName evidence="4">HDOD domain-containing protein</fullName>
    </submittedName>
</protein>
<dbReference type="Pfam" id="PF00072">
    <property type="entry name" value="Response_reg"/>
    <property type="match status" value="1"/>
</dbReference>
<dbReference type="InterPro" id="IPR013976">
    <property type="entry name" value="HDOD"/>
</dbReference>
<reference evidence="4" key="1">
    <citation type="submission" date="2021-07" db="EMBL/GenBank/DDBJ databases">
        <title>Complete genome sequence of Crassaminicella sp. 143-21, isolated from a deep-sea hydrothermal vent.</title>
        <authorList>
            <person name="Li X."/>
        </authorList>
    </citation>
    <scope>NUCLEOTIDE SEQUENCE</scope>
    <source>
        <strain evidence="4">143-21</strain>
    </source>
</reference>
<dbReference type="InterPro" id="IPR001789">
    <property type="entry name" value="Sig_transdc_resp-reg_receiver"/>
</dbReference>
<evidence type="ECO:0000256" key="1">
    <source>
        <dbReference type="PROSITE-ProRule" id="PRU00169"/>
    </source>
</evidence>
<dbReference type="PROSITE" id="PS51833">
    <property type="entry name" value="HDOD"/>
    <property type="match status" value="1"/>
</dbReference>
<evidence type="ECO:0000259" key="3">
    <source>
        <dbReference type="PROSITE" id="PS51833"/>
    </source>
</evidence>
<dbReference type="PROSITE" id="PS50110">
    <property type="entry name" value="RESPONSE_REGULATORY"/>
    <property type="match status" value="1"/>
</dbReference>
<keyword evidence="5" id="KW-1185">Reference proteome</keyword>
<dbReference type="RefSeq" id="WP_218283194.1">
    <property type="nucleotide sequence ID" value="NZ_CP078093.1"/>
</dbReference>
<feature type="domain" description="HDOD" evidence="3">
    <location>
        <begin position="140"/>
        <end position="331"/>
    </location>
</feature>
<evidence type="ECO:0000313" key="4">
    <source>
        <dbReference type="EMBL" id="QXM06498.1"/>
    </source>
</evidence>
<dbReference type="Proteomes" id="UP000886818">
    <property type="component" value="Chromosome"/>
</dbReference>
<dbReference type="PANTHER" id="PTHR33525">
    <property type="match status" value="1"/>
</dbReference>
<gene>
    <name evidence="4" type="ORF">KVH43_01710</name>
</gene>
<name>A0ABX8RBU7_9CLOT</name>
<organism evidence="4 5">
    <name type="scientific">Crassaminicella indica</name>
    <dbReference type="NCBI Taxonomy" id="2855394"/>
    <lineage>
        <taxon>Bacteria</taxon>
        <taxon>Bacillati</taxon>
        <taxon>Bacillota</taxon>
        <taxon>Clostridia</taxon>
        <taxon>Eubacteriales</taxon>
        <taxon>Clostridiaceae</taxon>
        <taxon>Crassaminicella</taxon>
    </lineage>
</organism>
<dbReference type="PANTHER" id="PTHR33525:SF3">
    <property type="entry name" value="RIBONUCLEASE Y"/>
    <property type="match status" value="1"/>
</dbReference>
<evidence type="ECO:0000313" key="5">
    <source>
        <dbReference type="Proteomes" id="UP000886818"/>
    </source>
</evidence>
<dbReference type="InterPro" id="IPR052340">
    <property type="entry name" value="RNase_Y/CdgJ"/>
</dbReference>
<accession>A0ABX8RBU7</accession>
<keyword evidence="1" id="KW-0597">Phosphoprotein</keyword>
<dbReference type="CDD" id="cd17569">
    <property type="entry name" value="REC_HupR-like"/>
    <property type="match status" value="1"/>
</dbReference>
<feature type="domain" description="Response regulatory" evidence="2">
    <location>
        <begin position="4"/>
        <end position="119"/>
    </location>
</feature>
<dbReference type="EMBL" id="CP078093">
    <property type="protein sequence ID" value="QXM06498.1"/>
    <property type="molecule type" value="Genomic_DNA"/>
</dbReference>